<reference evidence="1 2" key="1">
    <citation type="journal article" date="2019" name="Syst. Appl. Microbiol.">
        <title>Characterization of Bifidobacterium species in feaces of the Egyptian fruit bat: Description of B. vespertilionis sp. nov. and B. rousetti sp. nov.</title>
        <authorList>
            <person name="Modesto M."/>
            <person name="Satti M."/>
            <person name="Watanabe K."/>
            <person name="Puglisi E."/>
            <person name="Morelli L."/>
            <person name="Huang C.-H."/>
            <person name="Liou J.-S."/>
            <person name="Miyashita M."/>
            <person name="Tamura T."/>
            <person name="Saito S."/>
            <person name="Mori K."/>
            <person name="Huang L."/>
            <person name="Sciavilla P."/>
            <person name="Sandri C."/>
            <person name="Spiezio C."/>
            <person name="Vitali F."/>
            <person name="Cavalieri D."/>
            <person name="Perpetuini G."/>
            <person name="Tofalo R."/>
            <person name="Bonetti A."/>
            <person name="Arita M."/>
            <person name="Mattarelli P."/>
        </authorList>
    </citation>
    <scope>NUCLEOTIDE SEQUENCE [LARGE SCALE GENOMIC DNA]</scope>
    <source>
        <strain evidence="1 2">RST27</strain>
    </source>
</reference>
<evidence type="ECO:0000313" key="1">
    <source>
        <dbReference type="EMBL" id="KAA8815234.1"/>
    </source>
</evidence>
<dbReference type="EMBL" id="RZJP01000005">
    <property type="protein sequence ID" value="KAA8815234.1"/>
    <property type="molecule type" value="Genomic_DNA"/>
</dbReference>
<name>A0A5M9Z9S5_9BIFI</name>
<dbReference type="Pfam" id="PF00132">
    <property type="entry name" value="Hexapep"/>
    <property type="match status" value="1"/>
</dbReference>
<dbReference type="AlphaFoldDB" id="A0A5M9Z9S5"/>
<accession>A0A5M9Z9S5</accession>
<gene>
    <name evidence="1" type="ORF">EMB92_10785</name>
</gene>
<dbReference type="Gene3D" id="2.160.10.10">
    <property type="entry name" value="Hexapeptide repeat proteins"/>
    <property type="match status" value="1"/>
</dbReference>
<dbReference type="PANTHER" id="PTHR42811">
    <property type="entry name" value="SERINE ACETYLTRANSFERASE"/>
    <property type="match status" value="1"/>
</dbReference>
<dbReference type="InterPro" id="IPR011004">
    <property type="entry name" value="Trimer_LpxA-like_sf"/>
</dbReference>
<sequence>MSYIYIPIDFSESQVIGKILYQLRWVEYHTNNNHRIRALYHDILLNRLENRYGIHIHPNTCGKGLSIAHLGIIIINDKAHIGDNLRIHVGVVIGKGHDGVPQIGNNVYIGPGAKIFGNIYISDNCKIGANAVVNHSCQTVGATLVGIPAKEH</sequence>
<protein>
    <submittedName>
        <fullName evidence="1">Serine acetyltransferase</fullName>
    </submittedName>
</protein>
<comment type="caution">
    <text evidence="1">The sequence shown here is derived from an EMBL/GenBank/DDBJ whole genome shotgun (WGS) entry which is preliminary data.</text>
</comment>
<dbReference type="Proteomes" id="UP000326060">
    <property type="component" value="Unassembled WGS sequence"/>
</dbReference>
<dbReference type="SUPFAM" id="SSF51161">
    <property type="entry name" value="Trimeric LpxA-like enzymes"/>
    <property type="match status" value="1"/>
</dbReference>
<evidence type="ECO:0000313" key="2">
    <source>
        <dbReference type="Proteomes" id="UP000326060"/>
    </source>
</evidence>
<dbReference type="GO" id="GO:0016740">
    <property type="term" value="F:transferase activity"/>
    <property type="evidence" value="ECO:0007669"/>
    <property type="project" value="UniProtKB-KW"/>
</dbReference>
<proteinExistence type="predicted"/>
<keyword evidence="1" id="KW-0808">Transferase</keyword>
<organism evidence="1 2">
    <name type="scientific">Bifidobacterium callitrichos</name>
    <dbReference type="NCBI Taxonomy" id="762209"/>
    <lineage>
        <taxon>Bacteria</taxon>
        <taxon>Bacillati</taxon>
        <taxon>Actinomycetota</taxon>
        <taxon>Actinomycetes</taxon>
        <taxon>Bifidobacteriales</taxon>
        <taxon>Bifidobacteriaceae</taxon>
        <taxon>Bifidobacterium</taxon>
    </lineage>
</organism>
<dbReference type="InterPro" id="IPR001451">
    <property type="entry name" value="Hexapep"/>
</dbReference>